<organism evidence="1 2">
    <name type="scientific">Planococcus wigleyi</name>
    <dbReference type="NCBI Taxonomy" id="2762216"/>
    <lineage>
        <taxon>Bacteria</taxon>
        <taxon>Bacillati</taxon>
        <taxon>Bacillota</taxon>
        <taxon>Bacilli</taxon>
        <taxon>Bacillales</taxon>
        <taxon>Caryophanaceae</taxon>
        <taxon>Planococcus</taxon>
    </lineage>
</organism>
<reference evidence="1 2" key="1">
    <citation type="submission" date="2020-08" db="EMBL/GenBank/DDBJ databases">
        <title>A Genomic Blueprint of the Chicken Gut Microbiome.</title>
        <authorList>
            <person name="Gilroy R."/>
            <person name="Ravi A."/>
            <person name="Getino M."/>
            <person name="Pursley I."/>
            <person name="Horton D.L."/>
            <person name="Alikhan N.-F."/>
            <person name="Baker D."/>
            <person name="Gharbi K."/>
            <person name="Hall N."/>
            <person name="Watson M."/>
            <person name="Adriaenssens E.M."/>
            <person name="Foster-Nyarko E."/>
            <person name="Jarju S."/>
            <person name="Secka A."/>
            <person name="Antonio M."/>
            <person name="Oren A."/>
            <person name="Chaudhuri R."/>
            <person name="La Ragione R.M."/>
            <person name="Hildebrand F."/>
            <person name="Pallen M.J."/>
        </authorList>
    </citation>
    <scope>NUCLEOTIDE SEQUENCE [LARGE SCALE GENOMIC DNA]</scope>
    <source>
        <strain evidence="1 2">Sa1BUA13</strain>
    </source>
</reference>
<name>A0ABR8WE30_9BACL</name>
<gene>
    <name evidence="1" type="ORF">H9630_10640</name>
</gene>
<dbReference type="EMBL" id="JACSPU010000003">
    <property type="protein sequence ID" value="MBD8015277.1"/>
    <property type="molecule type" value="Genomic_DNA"/>
</dbReference>
<accession>A0ABR8WE30</accession>
<protein>
    <submittedName>
        <fullName evidence="1">Uncharacterized protein</fullName>
    </submittedName>
</protein>
<evidence type="ECO:0000313" key="1">
    <source>
        <dbReference type="EMBL" id="MBD8015277.1"/>
    </source>
</evidence>
<proteinExistence type="predicted"/>
<evidence type="ECO:0000313" key="2">
    <source>
        <dbReference type="Proteomes" id="UP000658980"/>
    </source>
</evidence>
<comment type="caution">
    <text evidence="1">The sequence shown here is derived from an EMBL/GenBank/DDBJ whole genome shotgun (WGS) entry which is preliminary data.</text>
</comment>
<sequence length="118" mass="13990">MKDPTDFQEEISFYFSRSKGTHEEAGEQFITLFARLSVIIPSHEKEAETSGHQTLWVDIDQVKEQQATLKTRKMPDFIQQYEVPEALFWELYKISQRCPDELYYLTPLSHLHDYSNRS</sequence>
<dbReference type="RefSeq" id="WP_191715462.1">
    <property type="nucleotide sequence ID" value="NZ_JACSPU010000003.1"/>
</dbReference>
<keyword evidence="2" id="KW-1185">Reference proteome</keyword>
<dbReference type="Proteomes" id="UP000658980">
    <property type="component" value="Unassembled WGS sequence"/>
</dbReference>